<proteinExistence type="inferred from homology"/>
<feature type="domain" description="UspA" evidence="4">
    <location>
        <begin position="4"/>
        <end position="178"/>
    </location>
</feature>
<dbReference type="InterPro" id="IPR006015">
    <property type="entry name" value="Universal_stress_UspA"/>
</dbReference>
<dbReference type="Proteomes" id="UP000425960">
    <property type="component" value="Chromosome"/>
</dbReference>
<dbReference type="Pfam" id="PF00582">
    <property type="entry name" value="Usp"/>
    <property type="match status" value="1"/>
</dbReference>
<evidence type="ECO:0000256" key="3">
    <source>
        <dbReference type="ARBA" id="ARBA00022840"/>
    </source>
</evidence>
<reference evidence="5 6" key="1">
    <citation type="submission" date="2019-11" db="EMBL/GenBank/DDBJ databases">
        <title>Comparative genomics of hydrocarbon-degrading Desulfosarcina strains.</title>
        <authorList>
            <person name="Watanabe M."/>
            <person name="Kojima H."/>
            <person name="Fukui M."/>
        </authorList>
    </citation>
    <scope>NUCLEOTIDE SEQUENCE [LARGE SCALE GENOMIC DNA]</scope>
    <source>
        <strain evidence="5 6">28bB2T</strain>
    </source>
</reference>
<dbReference type="GO" id="GO:0005524">
    <property type="term" value="F:ATP binding"/>
    <property type="evidence" value="ECO:0007669"/>
    <property type="project" value="UniProtKB-KW"/>
</dbReference>
<dbReference type="PANTHER" id="PTHR46268:SF27">
    <property type="entry name" value="UNIVERSAL STRESS PROTEIN RV2623"/>
    <property type="match status" value="1"/>
</dbReference>
<dbReference type="PANTHER" id="PTHR46268">
    <property type="entry name" value="STRESS RESPONSE PROTEIN NHAX"/>
    <property type="match status" value="1"/>
</dbReference>
<dbReference type="SUPFAM" id="SSF52402">
    <property type="entry name" value="Adenine nucleotide alpha hydrolases-like"/>
    <property type="match status" value="1"/>
</dbReference>
<dbReference type="EMBL" id="AP021876">
    <property type="protein sequence ID" value="BBO86580.1"/>
    <property type="molecule type" value="Genomic_DNA"/>
</dbReference>
<dbReference type="PRINTS" id="PR01438">
    <property type="entry name" value="UNVRSLSTRESS"/>
</dbReference>
<dbReference type="CDD" id="cd00293">
    <property type="entry name" value="USP-like"/>
    <property type="match status" value="1"/>
</dbReference>
<evidence type="ECO:0000313" key="5">
    <source>
        <dbReference type="EMBL" id="BBO86580.1"/>
    </source>
</evidence>
<dbReference type="AlphaFoldDB" id="A0A5K8A2Q9"/>
<comment type="similarity">
    <text evidence="1">Belongs to the universal stress protein A family.</text>
</comment>
<dbReference type="Gene3D" id="3.40.50.620">
    <property type="entry name" value="HUPs"/>
    <property type="match status" value="1"/>
</dbReference>
<keyword evidence="2" id="KW-0547">Nucleotide-binding</keyword>
<evidence type="ECO:0000313" key="6">
    <source>
        <dbReference type="Proteomes" id="UP000425960"/>
    </source>
</evidence>
<name>A0A5K8A2Q9_9BACT</name>
<gene>
    <name evidence="5" type="ORF">DSCO28_71460</name>
</gene>
<dbReference type="InterPro" id="IPR014729">
    <property type="entry name" value="Rossmann-like_a/b/a_fold"/>
</dbReference>
<sequence length="182" mass="19855">MEAIKRILLATDLSEDCRNAYNYAFDLASALNGQIALLHVIVPKPLSSPLEMRINKLLGKGSFESIMQDYENDARSVLIGKRKEVDIIKDALAKFRASLAKFSDSVGDKGAGTDNPPPDDEILVNTGDVVEEILSVAEEQKSDLIILSTHARSSEEAAVSKTVQDVLRQARVPVTLVPPVRI</sequence>
<keyword evidence="3" id="KW-0067">ATP-binding</keyword>
<accession>A0A5K8A2Q9</accession>
<evidence type="ECO:0000256" key="1">
    <source>
        <dbReference type="ARBA" id="ARBA00008791"/>
    </source>
</evidence>
<dbReference type="RefSeq" id="WP_173180128.1">
    <property type="nucleotide sequence ID" value="NZ_AP021876.1"/>
</dbReference>
<organism evidence="5 6">
    <name type="scientific">Desulfosarcina ovata subsp. sediminis</name>
    <dbReference type="NCBI Taxonomy" id="885957"/>
    <lineage>
        <taxon>Bacteria</taxon>
        <taxon>Pseudomonadati</taxon>
        <taxon>Thermodesulfobacteriota</taxon>
        <taxon>Desulfobacteria</taxon>
        <taxon>Desulfobacterales</taxon>
        <taxon>Desulfosarcinaceae</taxon>
        <taxon>Desulfosarcina</taxon>
    </lineage>
</organism>
<evidence type="ECO:0000259" key="4">
    <source>
        <dbReference type="Pfam" id="PF00582"/>
    </source>
</evidence>
<evidence type="ECO:0000256" key="2">
    <source>
        <dbReference type="ARBA" id="ARBA00022741"/>
    </source>
</evidence>
<dbReference type="KEGG" id="dov:DSCO28_71460"/>
<dbReference type="InterPro" id="IPR006016">
    <property type="entry name" value="UspA"/>
</dbReference>
<protein>
    <recommendedName>
        <fullName evidence="4">UspA domain-containing protein</fullName>
    </recommendedName>
</protein>